<protein>
    <submittedName>
        <fullName evidence="3">Quercetin dioxygenase-like cupin family protein</fullName>
    </submittedName>
</protein>
<dbReference type="AlphaFoldDB" id="A0A4Q7YX70"/>
<proteinExistence type="predicted"/>
<accession>A0A4Q7YX70</accession>
<keyword evidence="3" id="KW-0560">Oxidoreductase</keyword>
<comment type="caution">
    <text evidence="3">The sequence shown here is derived from an EMBL/GenBank/DDBJ whole genome shotgun (WGS) entry which is preliminary data.</text>
</comment>
<sequence length="129" mass="14360">MSIPIIDENAVEELDLPGRKLRWVVTNENTGSQYCTMAIIRVAPGQRVRPAHSHPNGEEVIYILSGHGRVLVDGEVEPVRSGCAVLFPKGKVHMLQNLSDVEMKVACFFAPPASLENYQFFEDIDLPEN</sequence>
<evidence type="ECO:0000313" key="4">
    <source>
        <dbReference type="Proteomes" id="UP000292958"/>
    </source>
</evidence>
<dbReference type="InterPro" id="IPR051610">
    <property type="entry name" value="GPI/OXD"/>
</dbReference>
<dbReference type="PANTHER" id="PTHR35848">
    <property type="entry name" value="OXALATE-BINDING PROTEIN"/>
    <property type="match status" value="1"/>
</dbReference>
<dbReference type="InterPro" id="IPR013096">
    <property type="entry name" value="Cupin_2"/>
</dbReference>
<dbReference type="OrthoDB" id="9804028at2"/>
<dbReference type="EMBL" id="SHKW01000001">
    <property type="protein sequence ID" value="RZU42437.1"/>
    <property type="molecule type" value="Genomic_DNA"/>
</dbReference>
<evidence type="ECO:0000259" key="2">
    <source>
        <dbReference type="Pfam" id="PF07883"/>
    </source>
</evidence>
<keyword evidence="3" id="KW-0223">Dioxygenase</keyword>
<reference evidence="3 4" key="1">
    <citation type="submission" date="2019-02" db="EMBL/GenBank/DDBJ databases">
        <title>Genomic Encyclopedia of Archaeal and Bacterial Type Strains, Phase II (KMG-II): from individual species to whole genera.</title>
        <authorList>
            <person name="Goeker M."/>
        </authorList>
    </citation>
    <scope>NUCLEOTIDE SEQUENCE [LARGE SCALE GENOMIC DNA]</scope>
    <source>
        <strain evidence="3 4">DSM 18101</strain>
    </source>
</reference>
<dbReference type="Pfam" id="PF07883">
    <property type="entry name" value="Cupin_2"/>
    <property type="match status" value="1"/>
</dbReference>
<organism evidence="3 4">
    <name type="scientific">Edaphobacter modestus</name>
    <dbReference type="NCBI Taxonomy" id="388466"/>
    <lineage>
        <taxon>Bacteria</taxon>
        <taxon>Pseudomonadati</taxon>
        <taxon>Acidobacteriota</taxon>
        <taxon>Terriglobia</taxon>
        <taxon>Terriglobales</taxon>
        <taxon>Acidobacteriaceae</taxon>
        <taxon>Edaphobacter</taxon>
    </lineage>
</organism>
<dbReference type="GO" id="GO:0051213">
    <property type="term" value="F:dioxygenase activity"/>
    <property type="evidence" value="ECO:0007669"/>
    <property type="project" value="UniProtKB-KW"/>
</dbReference>
<dbReference type="Proteomes" id="UP000292958">
    <property type="component" value="Unassembled WGS sequence"/>
</dbReference>
<name>A0A4Q7YX70_9BACT</name>
<dbReference type="PANTHER" id="PTHR35848:SF6">
    <property type="entry name" value="CUPIN TYPE-2 DOMAIN-CONTAINING PROTEIN"/>
    <property type="match status" value="1"/>
</dbReference>
<keyword evidence="4" id="KW-1185">Reference proteome</keyword>
<keyword evidence="1" id="KW-0479">Metal-binding</keyword>
<evidence type="ECO:0000256" key="1">
    <source>
        <dbReference type="ARBA" id="ARBA00022723"/>
    </source>
</evidence>
<gene>
    <name evidence="3" type="ORF">BDD14_4022</name>
</gene>
<dbReference type="RefSeq" id="WP_130420253.1">
    <property type="nucleotide sequence ID" value="NZ_SHKW01000001.1"/>
</dbReference>
<dbReference type="InterPro" id="IPR011051">
    <property type="entry name" value="RmlC_Cupin_sf"/>
</dbReference>
<dbReference type="Gene3D" id="2.60.120.10">
    <property type="entry name" value="Jelly Rolls"/>
    <property type="match status" value="1"/>
</dbReference>
<evidence type="ECO:0000313" key="3">
    <source>
        <dbReference type="EMBL" id="RZU42437.1"/>
    </source>
</evidence>
<dbReference type="GO" id="GO:0046872">
    <property type="term" value="F:metal ion binding"/>
    <property type="evidence" value="ECO:0007669"/>
    <property type="project" value="UniProtKB-KW"/>
</dbReference>
<feature type="domain" description="Cupin type-2" evidence="2">
    <location>
        <begin position="39"/>
        <end position="108"/>
    </location>
</feature>
<dbReference type="SUPFAM" id="SSF51182">
    <property type="entry name" value="RmlC-like cupins"/>
    <property type="match status" value="1"/>
</dbReference>
<dbReference type="InterPro" id="IPR014710">
    <property type="entry name" value="RmlC-like_jellyroll"/>
</dbReference>